<dbReference type="HOGENOM" id="CLU_010721_4_1_1"/>
<evidence type="ECO:0000256" key="1">
    <source>
        <dbReference type="SAM" id="MobiDB-lite"/>
    </source>
</evidence>
<dbReference type="PANTHER" id="PTHR34145:SF8">
    <property type="entry name" value="OS05G0538250 PROTEIN"/>
    <property type="match status" value="1"/>
</dbReference>
<dbReference type="InterPro" id="IPR001810">
    <property type="entry name" value="F-box_dom"/>
</dbReference>
<feature type="compositionally biased region" description="Basic residues" evidence="1">
    <location>
        <begin position="15"/>
        <end position="27"/>
    </location>
</feature>
<dbReference type="InterPro" id="IPR032675">
    <property type="entry name" value="LRR_dom_sf"/>
</dbReference>
<organism evidence="4">
    <name type="scientific">Oryza barthii</name>
    <dbReference type="NCBI Taxonomy" id="65489"/>
    <lineage>
        <taxon>Eukaryota</taxon>
        <taxon>Viridiplantae</taxon>
        <taxon>Streptophyta</taxon>
        <taxon>Embryophyta</taxon>
        <taxon>Tracheophyta</taxon>
        <taxon>Spermatophyta</taxon>
        <taxon>Magnoliopsida</taxon>
        <taxon>Liliopsida</taxon>
        <taxon>Poales</taxon>
        <taxon>Poaceae</taxon>
        <taxon>BOP clade</taxon>
        <taxon>Oryzoideae</taxon>
        <taxon>Oryzeae</taxon>
        <taxon>Oryzinae</taxon>
        <taxon>Oryza</taxon>
    </lineage>
</organism>
<sequence>MGMLSLKRLMARQRQREWRRRRQKAQKPRADGSIASERKGNNYQCGQRLRYSWPNFPEDIWSHIHSLMPLRDASRAACVSRAFLRSWRCHPNLIFSKRTLGLEQNACRKSDISRAFTCIVDHILTNHSGNGMKTLNLDIFDCPNLNTCDLNTWLQNAIKPGIQEITLVLPLKHRKVYSFPCSLLFGGSGRSLRYLDINGCSFRPMVGLCLRSLTKLRLCQVLITGDELVCLLANTFALKELELMKCSEIICLKVPLLKQLSYLNVFACNMLQMIEIKALNLSTFNFTGSTVQFSLGQLLRVKDLNMTCLKKFDVLCYVITKLPYVVPNVETLVVSSVTERVDAPMVTAKFLHLKYLSIELAPACSISPECDYLSLVYFLDASPVLETFILRVVQEYMEHCSVFDDASPMRLMAEHKKHKNLKNVTMIGFCSAKSMVELTSHILESTTSLECITLDTIASWYENEEDIIDRCCVRGTRRRECLSIGTEMILEAHRAILAIDRYILGKVPAAVRLDVHRPCTRCHTV</sequence>
<dbReference type="Pfam" id="PF23622">
    <property type="entry name" value="LRR_At1g61320_AtMIF1"/>
    <property type="match status" value="1"/>
</dbReference>
<dbReference type="InterPro" id="IPR055357">
    <property type="entry name" value="LRR_At1g61320_AtMIF1"/>
</dbReference>
<dbReference type="Proteomes" id="UP000026960">
    <property type="component" value="Chromosome 3"/>
</dbReference>
<dbReference type="InterPro" id="IPR036047">
    <property type="entry name" value="F-box-like_dom_sf"/>
</dbReference>
<dbReference type="EnsemblPlants" id="OBART03G18050.1">
    <property type="protein sequence ID" value="OBART03G18050.1"/>
    <property type="gene ID" value="OBART03G18050"/>
</dbReference>
<dbReference type="STRING" id="65489.A0A0D3FIQ1"/>
<dbReference type="InterPro" id="IPR053772">
    <property type="entry name" value="At1g61320/At1g61330-like"/>
</dbReference>
<dbReference type="AlphaFoldDB" id="A0A0D3FIQ1"/>
<reference evidence="4" key="2">
    <citation type="submission" date="2015-03" db="UniProtKB">
        <authorList>
            <consortium name="EnsemblPlants"/>
        </authorList>
    </citation>
    <scope>IDENTIFICATION</scope>
</reference>
<dbReference type="Gene3D" id="3.80.10.10">
    <property type="entry name" value="Ribonuclease Inhibitor"/>
    <property type="match status" value="1"/>
</dbReference>
<reference evidence="4" key="1">
    <citation type="journal article" date="2009" name="Rice">
        <title>De Novo Next Generation Sequencing of Plant Genomes.</title>
        <authorList>
            <person name="Rounsley S."/>
            <person name="Marri P.R."/>
            <person name="Yu Y."/>
            <person name="He R."/>
            <person name="Sisneros N."/>
            <person name="Goicoechea J.L."/>
            <person name="Lee S.J."/>
            <person name="Angelova A."/>
            <person name="Kudrna D."/>
            <person name="Luo M."/>
            <person name="Affourtit J."/>
            <person name="Desany B."/>
            <person name="Knight J."/>
            <person name="Niazi F."/>
            <person name="Egholm M."/>
            <person name="Wing R.A."/>
        </authorList>
    </citation>
    <scope>NUCLEOTIDE SEQUENCE [LARGE SCALE GENOMIC DNA]</scope>
    <source>
        <strain evidence="4">cv. IRGC 105608</strain>
    </source>
</reference>
<evidence type="ECO:0000313" key="5">
    <source>
        <dbReference type="Proteomes" id="UP000026960"/>
    </source>
</evidence>
<proteinExistence type="predicted"/>
<keyword evidence="5" id="KW-1185">Reference proteome</keyword>
<name>A0A0D3FIQ1_9ORYZ</name>
<dbReference type="Gramene" id="OBART03G18050.1">
    <property type="protein sequence ID" value="OBART03G18050.1"/>
    <property type="gene ID" value="OBART03G18050"/>
</dbReference>
<accession>A0A0D3FIQ1</accession>
<dbReference type="SUPFAM" id="SSF52058">
    <property type="entry name" value="L domain-like"/>
    <property type="match status" value="1"/>
</dbReference>
<evidence type="ECO:0000313" key="4">
    <source>
        <dbReference type="EnsemblPlants" id="OBART03G18050.1"/>
    </source>
</evidence>
<feature type="region of interest" description="Disordered" evidence="1">
    <location>
        <begin position="15"/>
        <end position="39"/>
    </location>
</feature>
<feature type="domain" description="F-box" evidence="2">
    <location>
        <begin position="53"/>
        <end position="90"/>
    </location>
</feature>
<dbReference type="SUPFAM" id="SSF81383">
    <property type="entry name" value="F-box domain"/>
    <property type="match status" value="1"/>
</dbReference>
<dbReference type="eggNOG" id="ENOG502RYMX">
    <property type="taxonomic scope" value="Eukaryota"/>
</dbReference>
<feature type="domain" description="At1g61320/AtMIF1 LRR" evidence="3">
    <location>
        <begin position="123"/>
        <end position="520"/>
    </location>
</feature>
<dbReference type="PANTHER" id="PTHR34145">
    <property type="entry name" value="OS02G0105600 PROTEIN"/>
    <property type="match status" value="1"/>
</dbReference>
<dbReference type="Pfam" id="PF00646">
    <property type="entry name" value="F-box"/>
    <property type="match status" value="1"/>
</dbReference>
<evidence type="ECO:0000259" key="3">
    <source>
        <dbReference type="Pfam" id="PF23622"/>
    </source>
</evidence>
<protein>
    <submittedName>
        <fullName evidence="4">Uncharacterized protein</fullName>
    </submittedName>
</protein>
<dbReference type="PaxDb" id="65489-OBART03G18050.1"/>
<evidence type="ECO:0000259" key="2">
    <source>
        <dbReference type="Pfam" id="PF00646"/>
    </source>
</evidence>